<dbReference type="GeneTree" id="ENSGT01100000263473"/>
<keyword evidence="1" id="KW-1015">Disulfide bond</keyword>
<evidence type="ECO:0000256" key="1">
    <source>
        <dbReference type="ARBA" id="ARBA00023157"/>
    </source>
</evidence>
<keyword evidence="4" id="KW-1185">Reference proteome</keyword>
<dbReference type="SUPFAM" id="SSF56436">
    <property type="entry name" value="C-type lectin-like"/>
    <property type="match status" value="3"/>
</dbReference>
<dbReference type="InterPro" id="IPR018378">
    <property type="entry name" value="C-type_lectin_CS"/>
</dbReference>
<dbReference type="PROSITE" id="PS50041">
    <property type="entry name" value="C_TYPE_LECTIN_2"/>
    <property type="match status" value="3"/>
</dbReference>
<reference evidence="3" key="2">
    <citation type="submission" date="2025-08" db="UniProtKB">
        <authorList>
            <consortium name="Ensembl"/>
        </authorList>
    </citation>
    <scope>IDENTIFICATION</scope>
</reference>
<dbReference type="PROSITE" id="PS00615">
    <property type="entry name" value="C_TYPE_LECTIN_1"/>
    <property type="match status" value="1"/>
</dbReference>
<dbReference type="InterPro" id="IPR016187">
    <property type="entry name" value="CTDL_fold"/>
</dbReference>
<evidence type="ECO:0000313" key="3">
    <source>
        <dbReference type="Ensembl" id="ENSOMYP00000130095.1"/>
    </source>
</evidence>
<dbReference type="Ensembl" id="ENSOMYT00000159089.1">
    <property type="protein sequence ID" value="ENSOMYP00000130095.1"/>
    <property type="gene ID" value="ENSOMYG00000059445.1"/>
</dbReference>
<feature type="domain" description="C-type lectin" evidence="2">
    <location>
        <begin position="277"/>
        <end position="395"/>
    </location>
</feature>
<proteinExistence type="predicted"/>
<sequence length="400" mass="46513">MCSPDCYLSILQGWATLCFSCSSQGCPSSPHSLSHQFHFVNINKTWTEAQSYCRQNHTDLASIDDLADMNRLKNTVNAELLTEPAWIGLYNTSWRWSLEDTELGTVGFWEKGQPDNGNNNESCVWMRNWLWHDANCGKRHHFVCYDTNLTSQYILITEEKTWSEAQRYCQKNHKDLASVWGEAENNTIQNAIQNNYKDHGEAEKEWKAIQKAMKEEVVWIGLYREWRWSDQSGSTFRNWMAREPNGANEGGKDCVEVKFPSGEWNDHLCVTKRPFICYDDKLVLVSENKTWSEALRYCRDRGMELVSVHNHSIQDWVRQRAKMASSPFVWLGLRYTCTLDFWFWVNGEESCYHNWAHGEGYNTSKEQSGNTGAIERDGGKWVGLPETDKFNFICSKSDDY</sequence>
<protein>
    <recommendedName>
        <fullName evidence="2">C-type lectin domain-containing protein</fullName>
    </recommendedName>
</protein>
<evidence type="ECO:0000313" key="4">
    <source>
        <dbReference type="Proteomes" id="UP000694395"/>
    </source>
</evidence>
<dbReference type="PANTHER" id="PTHR45784:SF3">
    <property type="entry name" value="C-TYPE LECTIN DOMAIN FAMILY 4 MEMBER K-LIKE-RELATED"/>
    <property type="match status" value="1"/>
</dbReference>
<name>A0A8K9X9T5_ONCMY</name>
<dbReference type="AlphaFoldDB" id="A0A8K9X9T5"/>
<dbReference type="Gene3D" id="3.10.100.10">
    <property type="entry name" value="Mannose-Binding Protein A, subunit A"/>
    <property type="match status" value="3"/>
</dbReference>
<reference evidence="3" key="3">
    <citation type="submission" date="2025-09" db="UniProtKB">
        <authorList>
            <consortium name="Ensembl"/>
        </authorList>
    </citation>
    <scope>IDENTIFICATION</scope>
</reference>
<dbReference type="PANTHER" id="PTHR45784">
    <property type="entry name" value="C-TYPE LECTIN DOMAIN FAMILY 20 MEMBER A-RELATED"/>
    <property type="match status" value="1"/>
</dbReference>
<feature type="domain" description="C-type lectin" evidence="2">
    <location>
        <begin position="32"/>
        <end position="145"/>
    </location>
</feature>
<dbReference type="Proteomes" id="UP000694395">
    <property type="component" value="Chromosome 10"/>
</dbReference>
<dbReference type="CDD" id="cd00037">
    <property type="entry name" value="CLECT"/>
    <property type="match status" value="1"/>
</dbReference>
<accession>A0A8K9X9T5</accession>
<evidence type="ECO:0000259" key="2">
    <source>
        <dbReference type="PROSITE" id="PS50041"/>
    </source>
</evidence>
<feature type="domain" description="C-type lectin" evidence="2">
    <location>
        <begin position="153"/>
        <end position="278"/>
    </location>
</feature>
<dbReference type="Pfam" id="PF00059">
    <property type="entry name" value="Lectin_C"/>
    <property type="match status" value="3"/>
</dbReference>
<organism evidence="3 4">
    <name type="scientific">Oncorhynchus mykiss</name>
    <name type="common">Rainbow trout</name>
    <name type="synonym">Salmo gairdneri</name>
    <dbReference type="NCBI Taxonomy" id="8022"/>
    <lineage>
        <taxon>Eukaryota</taxon>
        <taxon>Metazoa</taxon>
        <taxon>Chordata</taxon>
        <taxon>Craniata</taxon>
        <taxon>Vertebrata</taxon>
        <taxon>Euteleostomi</taxon>
        <taxon>Actinopterygii</taxon>
        <taxon>Neopterygii</taxon>
        <taxon>Teleostei</taxon>
        <taxon>Protacanthopterygii</taxon>
        <taxon>Salmoniformes</taxon>
        <taxon>Salmonidae</taxon>
        <taxon>Salmoninae</taxon>
        <taxon>Oncorhynchus</taxon>
    </lineage>
</organism>
<dbReference type="InterPro" id="IPR016186">
    <property type="entry name" value="C-type_lectin-like/link_sf"/>
</dbReference>
<reference evidence="3" key="1">
    <citation type="submission" date="2020-07" db="EMBL/GenBank/DDBJ databases">
        <title>A long reads based de novo assembly of the rainbow trout Arlee double haploid line genome.</title>
        <authorList>
            <person name="Gao G."/>
            <person name="Palti Y."/>
        </authorList>
    </citation>
    <scope>NUCLEOTIDE SEQUENCE [LARGE SCALE GENOMIC DNA]</scope>
</reference>
<dbReference type="SMART" id="SM00034">
    <property type="entry name" value="CLECT"/>
    <property type="match status" value="3"/>
</dbReference>
<dbReference type="InterPro" id="IPR001304">
    <property type="entry name" value="C-type_lectin-like"/>
</dbReference>